<keyword evidence="3" id="KW-1185">Reference proteome</keyword>
<reference evidence="2 3" key="1">
    <citation type="journal article" date="2023" name="BMC Biotechnol.">
        <title>Vitis rotundifolia cv Carlos genome sequencing.</title>
        <authorList>
            <person name="Huff M."/>
            <person name="Hulse-Kemp A."/>
            <person name="Scheffler B."/>
            <person name="Youngblood R."/>
            <person name="Simpson S."/>
            <person name="Babiker E."/>
            <person name="Staton M."/>
        </authorList>
    </citation>
    <scope>NUCLEOTIDE SEQUENCE [LARGE SCALE GENOMIC DNA]</scope>
    <source>
        <tissue evidence="2">Leaf</tissue>
    </source>
</reference>
<proteinExistence type="predicted"/>
<dbReference type="EMBL" id="JARBHA010000009">
    <property type="protein sequence ID" value="KAJ9693092.1"/>
    <property type="molecule type" value="Genomic_DNA"/>
</dbReference>
<name>A0AA38ZQ33_VITRO</name>
<feature type="compositionally biased region" description="Basic and acidic residues" evidence="1">
    <location>
        <begin position="201"/>
        <end position="222"/>
    </location>
</feature>
<protein>
    <submittedName>
        <fullName evidence="2">Uncharacterized protein</fullName>
    </submittedName>
</protein>
<evidence type="ECO:0000313" key="3">
    <source>
        <dbReference type="Proteomes" id="UP001168098"/>
    </source>
</evidence>
<accession>A0AA38ZQ33</accession>
<sequence>MVFGRVPQRRSYSSENRRIADRRRIESVRLLENKRKKASYTGDYRRRNTIRASIGEYRTDRKSNRSEYRRIQARNYGIHASTGEEIVSGRVSENNKQTGNQFQTDEKSNPCDYWRIKERKHPIRATTKEEIISGQVIENTGKTENRIGPSTRESKLEMMVLGRVPEKRSYPGEYQRITNRRGINPCEHRRIQDTQDGIRASSREEIAFRGEPKNRRQTKDQIHASPGE</sequence>
<dbReference type="Proteomes" id="UP001168098">
    <property type="component" value="Unassembled WGS sequence"/>
</dbReference>
<organism evidence="2 3">
    <name type="scientific">Vitis rotundifolia</name>
    <name type="common">Muscadine grape</name>
    <dbReference type="NCBI Taxonomy" id="103349"/>
    <lineage>
        <taxon>Eukaryota</taxon>
        <taxon>Viridiplantae</taxon>
        <taxon>Streptophyta</taxon>
        <taxon>Embryophyta</taxon>
        <taxon>Tracheophyta</taxon>
        <taxon>Spermatophyta</taxon>
        <taxon>Magnoliopsida</taxon>
        <taxon>eudicotyledons</taxon>
        <taxon>Gunneridae</taxon>
        <taxon>Pentapetalae</taxon>
        <taxon>rosids</taxon>
        <taxon>Vitales</taxon>
        <taxon>Vitaceae</taxon>
        <taxon>Viteae</taxon>
        <taxon>Vitis</taxon>
    </lineage>
</organism>
<feature type="region of interest" description="Disordered" evidence="1">
    <location>
        <begin position="184"/>
        <end position="228"/>
    </location>
</feature>
<evidence type="ECO:0000313" key="2">
    <source>
        <dbReference type="EMBL" id="KAJ9693092.1"/>
    </source>
</evidence>
<comment type="caution">
    <text evidence="2">The sequence shown here is derived from an EMBL/GenBank/DDBJ whole genome shotgun (WGS) entry which is preliminary data.</text>
</comment>
<dbReference type="AlphaFoldDB" id="A0AA38ZQ33"/>
<gene>
    <name evidence="2" type="ORF">PVL29_012004</name>
</gene>
<evidence type="ECO:0000256" key="1">
    <source>
        <dbReference type="SAM" id="MobiDB-lite"/>
    </source>
</evidence>